<dbReference type="PRINTS" id="PR02045">
    <property type="entry name" value="F138DOMAIN"/>
</dbReference>
<proteinExistence type="predicted"/>
<name>A0A7N9CH51_MACFA</name>
<sequence>MLPRLVSNSWAQVMHLPQPPKVLGFHLLFIYIYTHTHTHTHIYIEREMESRCVAQAGVQWCNLGSLQPPPPRFKQFSCLSLQTSWHYSPHHYTRLIFVFLVEKGFLHVCQAGLQFLTSGDPPTLPSQSAGITGVSHRARPWPYYFLRQSCSVRQARVQWCNHSPLQPRCPGQSNPPASGSQVAGATGLHHHVPLILFFVETGSLT</sequence>
<dbReference type="PANTHER" id="PTHR46254:SF3">
    <property type="entry name" value="SECRETED PROTEIN"/>
    <property type="match status" value="1"/>
</dbReference>
<reference evidence="1" key="3">
    <citation type="submission" date="2025-09" db="UniProtKB">
        <authorList>
            <consortium name="Ensembl"/>
        </authorList>
    </citation>
    <scope>IDENTIFICATION</scope>
</reference>
<evidence type="ECO:0000313" key="1">
    <source>
        <dbReference type="Ensembl" id="ENSMFAP00000049066.1"/>
    </source>
</evidence>
<accession>A0A7N9CH51</accession>
<dbReference type="GeneTree" id="ENSGT00940000165497"/>
<organism evidence="1 2">
    <name type="scientific">Macaca fascicularis</name>
    <name type="common">Crab-eating macaque</name>
    <name type="synonym">Cynomolgus monkey</name>
    <dbReference type="NCBI Taxonomy" id="9541"/>
    <lineage>
        <taxon>Eukaryota</taxon>
        <taxon>Metazoa</taxon>
        <taxon>Chordata</taxon>
        <taxon>Craniata</taxon>
        <taxon>Vertebrata</taxon>
        <taxon>Euteleostomi</taxon>
        <taxon>Mammalia</taxon>
        <taxon>Eutheria</taxon>
        <taxon>Euarchontoglires</taxon>
        <taxon>Primates</taxon>
        <taxon>Haplorrhini</taxon>
        <taxon>Catarrhini</taxon>
        <taxon>Cercopithecidae</taxon>
        <taxon>Cercopithecinae</taxon>
        <taxon>Macaca</taxon>
    </lineage>
</organism>
<dbReference type="AlphaFoldDB" id="A0A7N9CH51"/>
<dbReference type="Ensembl" id="ENSMFAT00000077353.1">
    <property type="protein sequence ID" value="ENSMFAP00000049066.1"/>
    <property type="gene ID" value="ENSMFAG00000060215.1"/>
</dbReference>
<dbReference type="Proteomes" id="UP000233100">
    <property type="component" value="Chromosome 19"/>
</dbReference>
<reference evidence="1" key="2">
    <citation type="submission" date="2025-08" db="UniProtKB">
        <authorList>
            <consortium name="Ensembl"/>
        </authorList>
    </citation>
    <scope>IDENTIFICATION</scope>
</reference>
<dbReference type="PANTHER" id="PTHR46254">
    <property type="entry name" value="PROTEIN GVQW1-RELATED"/>
    <property type="match status" value="1"/>
</dbReference>
<keyword evidence="2" id="KW-1185">Reference proteome</keyword>
<evidence type="ECO:0000313" key="2">
    <source>
        <dbReference type="Proteomes" id="UP000233100"/>
    </source>
</evidence>
<reference evidence="1 2" key="1">
    <citation type="submission" date="2013-03" db="EMBL/GenBank/DDBJ databases">
        <authorList>
            <person name="Warren W."/>
            <person name="Wilson R.K."/>
        </authorList>
    </citation>
    <scope>NUCLEOTIDE SEQUENCE</scope>
</reference>
<protein>
    <submittedName>
        <fullName evidence="1">Uncharacterized protein</fullName>
    </submittedName>
</protein>